<dbReference type="SUPFAM" id="SSF51197">
    <property type="entry name" value="Clavaminate synthase-like"/>
    <property type="match status" value="1"/>
</dbReference>
<evidence type="ECO:0000256" key="2">
    <source>
        <dbReference type="ARBA" id="ARBA00023004"/>
    </source>
</evidence>
<keyword evidence="2 3" id="KW-0408">Iron</keyword>
<dbReference type="GO" id="GO:0046872">
    <property type="term" value="F:metal ion binding"/>
    <property type="evidence" value="ECO:0007669"/>
    <property type="project" value="UniProtKB-KW"/>
</dbReference>
<comment type="similarity">
    <text evidence="3">Belongs to the iron/ascorbate-dependent oxidoreductase family.</text>
</comment>
<keyword evidence="1 3" id="KW-0479">Metal-binding</keyword>
<dbReference type="InterPro" id="IPR005123">
    <property type="entry name" value="Oxoglu/Fe-dep_dioxygenase_dom"/>
</dbReference>
<sequence>MASSLQNEVDLPFIDFSQFSFESEGLKNLQNHPGVATVREACKEWGFFRIINTGIPNEVFQNLESVSHELRAMPQEVKDRVITSNPIESYYRSSNKESFWFPSSPHSDSLLAFSHKIWPEKGNPKLCETIGAYTSGTADLQCKITIIILASLGLDAETFYHSDFEKCTSYMRIHLYNSDGKLTKDEEALFAHTDPNCFTILYQDNDGGLQIKSNQGNCMDVKPLSNSLLVNIGELLKAWSNGRYRSVEHRVIYKGWTNRISVVWTVEFPYDKEIWAPAELVDQHHPRCFHPFTFSQVLEASMNHGLSQKGNQTSIDSYAQMSIALKKYENLA</sequence>
<dbReference type="Pfam" id="PF14226">
    <property type="entry name" value="DIOX_N"/>
    <property type="match status" value="1"/>
</dbReference>
<evidence type="ECO:0000313" key="6">
    <source>
        <dbReference type="Proteomes" id="UP000824469"/>
    </source>
</evidence>
<proteinExistence type="inferred from homology"/>
<dbReference type="InterPro" id="IPR026992">
    <property type="entry name" value="DIOX_N"/>
</dbReference>
<dbReference type="InterPro" id="IPR050231">
    <property type="entry name" value="Iron_ascorbate_oxido_reductase"/>
</dbReference>
<dbReference type="Proteomes" id="UP000824469">
    <property type="component" value="Unassembled WGS sequence"/>
</dbReference>
<dbReference type="Pfam" id="PF03171">
    <property type="entry name" value="2OG-FeII_Oxy"/>
    <property type="match status" value="1"/>
</dbReference>
<dbReference type="GO" id="GO:0016491">
    <property type="term" value="F:oxidoreductase activity"/>
    <property type="evidence" value="ECO:0007669"/>
    <property type="project" value="UniProtKB-KW"/>
</dbReference>
<dbReference type="PANTHER" id="PTHR47990">
    <property type="entry name" value="2-OXOGLUTARATE (2OG) AND FE(II)-DEPENDENT OXYGENASE SUPERFAMILY PROTEIN-RELATED"/>
    <property type="match status" value="1"/>
</dbReference>
<dbReference type="Gene3D" id="2.60.120.330">
    <property type="entry name" value="B-lactam Antibiotic, Isopenicillin N Synthase, Chain"/>
    <property type="match status" value="1"/>
</dbReference>
<organism evidence="5 6">
    <name type="scientific">Taxus chinensis</name>
    <name type="common">Chinese yew</name>
    <name type="synonym">Taxus wallichiana var. chinensis</name>
    <dbReference type="NCBI Taxonomy" id="29808"/>
    <lineage>
        <taxon>Eukaryota</taxon>
        <taxon>Viridiplantae</taxon>
        <taxon>Streptophyta</taxon>
        <taxon>Embryophyta</taxon>
        <taxon>Tracheophyta</taxon>
        <taxon>Spermatophyta</taxon>
        <taxon>Pinopsida</taxon>
        <taxon>Pinidae</taxon>
        <taxon>Conifers II</taxon>
        <taxon>Cupressales</taxon>
        <taxon>Taxaceae</taxon>
        <taxon>Taxus</taxon>
    </lineage>
</organism>
<protein>
    <recommendedName>
        <fullName evidence="4">Fe2OG dioxygenase domain-containing protein</fullName>
    </recommendedName>
</protein>
<gene>
    <name evidence="5" type="ORF">KI387_004836</name>
</gene>
<evidence type="ECO:0000313" key="5">
    <source>
        <dbReference type="EMBL" id="KAH9324658.1"/>
    </source>
</evidence>
<name>A0AA38GMI3_TAXCH</name>
<dbReference type="OMA" id="CDVKLNA"/>
<comment type="caution">
    <text evidence="5">The sequence shown here is derived from an EMBL/GenBank/DDBJ whole genome shotgun (WGS) entry which is preliminary data.</text>
</comment>
<dbReference type="InterPro" id="IPR044861">
    <property type="entry name" value="IPNS-like_FE2OG_OXY"/>
</dbReference>
<accession>A0AA38GMI3</accession>
<keyword evidence="6" id="KW-1185">Reference proteome</keyword>
<dbReference type="InterPro" id="IPR027443">
    <property type="entry name" value="IPNS-like_sf"/>
</dbReference>
<reference evidence="5 6" key="1">
    <citation type="journal article" date="2021" name="Nat. Plants">
        <title>The Taxus genome provides insights into paclitaxel biosynthesis.</title>
        <authorList>
            <person name="Xiong X."/>
            <person name="Gou J."/>
            <person name="Liao Q."/>
            <person name="Li Y."/>
            <person name="Zhou Q."/>
            <person name="Bi G."/>
            <person name="Li C."/>
            <person name="Du R."/>
            <person name="Wang X."/>
            <person name="Sun T."/>
            <person name="Guo L."/>
            <person name="Liang H."/>
            <person name="Lu P."/>
            <person name="Wu Y."/>
            <person name="Zhang Z."/>
            <person name="Ro D.K."/>
            <person name="Shang Y."/>
            <person name="Huang S."/>
            <person name="Yan J."/>
        </authorList>
    </citation>
    <scope>NUCLEOTIDE SEQUENCE [LARGE SCALE GENOMIC DNA]</scope>
    <source>
        <strain evidence="5">Ta-2019</strain>
    </source>
</reference>
<keyword evidence="3" id="KW-0560">Oxidoreductase</keyword>
<feature type="non-terminal residue" evidence="5">
    <location>
        <position position="1"/>
    </location>
</feature>
<feature type="domain" description="Fe2OG dioxygenase" evidence="4">
    <location>
        <begin position="167"/>
        <end position="268"/>
    </location>
</feature>
<evidence type="ECO:0000256" key="1">
    <source>
        <dbReference type="ARBA" id="ARBA00022723"/>
    </source>
</evidence>
<dbReference type="AlphaFoldDB" id="A0AA38GMI3"/>
<evidence type="ECO:0000256" key="3">
    <source>
        <dbReference type="RuleBase" id="RU003682"/>
    </source>
</evidence>
<evidence type="ECO:0000259" key="4">
    <source>
        <dbReference type="PROSITE" id="PS51471"/>
    </source>
</evidence>
<dbReference type="EMBL" id="JAHRHJ020000002">
    <property type="protein sequence ID" value="KAH9324658.1"/>
    <property type="molecule type" value="Genomic_DNA"/>
</dbReference>
<dbReference type="PROSITE" id="PS51471">
    <property type="entry name" value="FE2OG_OXY"/>
    <property type="match status" value="1"/>
</dbReference>